<dbReference type="InterPro" id="IPR042228">
    <property type="entry name" value="Dynein_linker_3"/>
</dbReference>
<name>A0AAE0K502_9PEZI</name>
<evidence type="ECO:0000313" key="3">
    <source>
        <dbReference type="Proteomes" id="UP001287356"/>
    </source>
</evidence>
<protein>
    <submittedName>
        <fullName evidence="2">Uncharacterized protein</fullName>
    </submittedName>
</protein>
<dbReference type="Proteomes" id="UP001287356">
    <property type="component" value="Unassembled WGS sequence"/>
</dbReference>
<evidence type="ECO:0000256" key="1">
    <source>
        <dbReference type="SAM" id="SignalP"/>
    </source>
</evidence>
<proteinExistence type="predicted"/>
<dbReference type="EMBL" id="JAULSN010000006">
    <property type="protein sequence ID" value="KAK3369727.1"/>
    <property type="molecule type" value="Genomic_DNA"/>
</dbReference>
<evidence type="ECO:0000313" key="2">
    <source>
        <dbReference type="EMBL" id="KAK3369727.1"/>
    </source>
</evidence>
<dbReference type="Gene3D" id="3.20.180.20">
    <property type="entry name" value="Dynein heavy chain, N-terminal domain 2"/>
    <property type="match status" value="1"/>
</dbReference>
<accession>A0AAE0K502</accession>
<sequence>MLLSCGCVAVWLIEPLSVALGSAEDGSRSLRGEVVRLKKEINLVKTPKINDWLALLESGMKATLAELLAEAIEEFTPIFASESIDPAALNATRLWFENFEASGEMVPALADRDRDTAAEVVCRGA</sequence>
<gene>
    <name evidence="2" type="ORF">B0T24DRAFT_708608</name>
</gene>
<feature type="signal peptide" evidence="1">
    <location>
        <begin position="1"/>
        <end position="21"/>
    </location>
</feature>
<keyword evidence="1" id="KW-0732">Signal</keyword>
<organism evidence="2 3">
    <name type="scientific">Lasiosphaeria ovina</name>
    <dbReference type="NCBI Taxonomy" id="92902"/>
    <lineage>
        <taxon>Eukaryota</taxon>
        <taxon>Fungi</taxon>
        <taxon>Dikarya</taxon>
        <taxon>Ascomycota</taxon>
        <taxon>Pezizomycotina</taxon>
        <taxon>Sordariomycetes</taxon>
        <taxon>Sordariomycetidae</taxon>
        <taxon>Sordariales</taxon>
        <taxon>Lasiosphaeriaceae</taxon>
        <taxon>Lasiosphaeria</taxon>
    </lineage>
</organism>
<reference evidence="2" key="1">
    <citation type="journal article" date="2023" name="Mol. Phylogenet. Evol.">
        <title>Genome-scale phylogeny and comparative genomics of the fungal order Sordariales.</title>
        <authorList>
            <person name="Hensen N."/>
            <person name="Bonometti L."/>
            <person name="Westerberg I."/>
            <person name="Brannstrom I.O."/>
            <person name="Guillou S."/>
            <person name="Cros-Aarteil S."/>
            <person name="Calhoun S."/>
            <person name="Haridas S."/>
            <person name="Kuo A."/>
            <person name="Mondo S."/>
            <person name="Pangilinan J."/>
            <person name="Riley R."/>
            <person name="LaButti K."/>
            <person name="Andreopoulos B."/>
            <person name="Lipzen A."/>
            <person name="Chen C."/>
            <person name="Yan M."/>
            <person name="Daum C."/>
            <person name="Ng V."/>
            <person name="Clum A."/>
            <person name="Steindorff A."/>
            <person name="Ohm R.A."/>
            <person name="Martin F."/>
            <person name="Silar P."/>
            <person name="Natvig D.O."/>
            <person name="Lalanne C."/>
            <person name="Gautier V."/>
            <person name="Ament-Velasquez S.L."/>
            <person name="Kruys A."/>
            <person name="Hutchinson M.I."/>
            <person name="Powell A.J."/>
            <person name="Barry K."/>
            <person name="Miller A.N."/>
            <person name="Grigoriev I.V."/>
            <person name="Debuchy R."/>
            <person name="Gladieux P."/>
            <person name="Hiltunen Thoren M."/>
            <person name="Johannesson H."/>
        </authorList>
    </citation>
    <scope>NUCLEOTIDE SEQUENCE</scope>
    <source>
        <strain evidence="2">CBS 958.72</strain>
    </source>
</reference>
<keyword evidence="3" id="KW-1185">Reference proteome</keyword>
<comment type="caution">
    <text evidence="2">The sequence shown here is derived from an EMBL/GenBank/DDBJ whole genome shotgun (WGS) entry which is preliminary data.</text>
</comment>
<reference evidence="2" key="2">
    <citation type="submission" date="2023-06" db="EMBL/GenBank/DDBJ databases">
        <authorList>
            <consortium name="Lawrence Berkeley National Laboratory"/>
            <person name="Haridas S."/>
            <person name="Hensen N."/>
            <person name="Bonometti L."/>
            <person name="Westerberg I."/>
            <person name="Brannstrom I.O."/>
            <person name="Guillou S."/>
            <person name="Cros-Aarteil S."/>
            <person name="Calhoun S."/>
            <person name="Kuo A."/>
            <person name="Mondo S."/>
            <person name="Pangilinan J."/>
            <person name="Riley R."/>
            <person name="Labutti K."/>
            <person name="Andreopoulos B."/>
            <person name="Lipzen A."/>
            <person name="Chen C."/>
            <person name="Yanf M."/>
            <person name="Daum C."/>
            <person name="Ng V."/>
            <person name="Clum A."/>
            <person name="Steindorff A."/>
            <person name="Ohm R."/>
            <person name="Martin F."/>
            <person name="Silar P."/>
            <person name="Natvig D."/>
            <person name="Lalanne C."/>
            <person name="Gautier V."/>
            <person name="Ament-Velasquez S.L."/>
            <person name="Kruys A."/>
            <person name="Hutchinson M.I."/>
            <person name="Powell A.J."/>
            <person name="Barry K."/>
            <person name="Miller A.N."/>
            <person name="Grigoriev I.V."/>
            <person name="Debuchy R."/>
            <person name="Gladieux P."/>
            <person name="Thoren M.H."/>
            <person name="Johannesson H."/>
        </authorList>
    </citation>
    <scope>NUCLEOTIDE SEQUENCE</scope>
    <source>
        <strain evidence="2">CBS 958.72</strain>
    </source>
</reference>
<feature type="chain" id="PRO_5042151642" evidence="1">
    <location>
        <begin position="22"/>
        <end position="125"/>
    </location>
</feature>
<dbReference type="AlphaFoldDB" id="A0AAE0K502"/>